<sequence length="497" mass="53387">MKRLLLALAALAGAASARADVTLASLFQDHAVLQRDALVPVWGRADPGERVTVTFRDHTVSATAGRDGRWIALLPALEASAESAPLTVTGKNVVTLQDVVVGEVWVCSGQSNMEFPVDRAVNATAEIAAANAPLIRHIRIDHAVADTPADAVATSGWLAATPENVGHFTAVGYFFARDVYRKIGVPIGLIHSSWGGTPIESWLSEFTLSDPAFAAVHARWAKDVAVFPARQVAYAAEKAAWDAASAHAKATHTKNTLPWPQPAVGPGTPYQISGLFNGMIAPLAPYAMRGVLWYQGESNAPRPAEYRALFPALIRSWRALWGEGDFPFYFVQISSYESTDFWPPLREAQAEALALPATGMAVTLDIGDPKDIHPRNKQEVGRRLALMAETKVYDIPGDASGPVFASATPEGSALRVRFTHVTSGLVAYDKPLQSLEVAGTDRVFHPAEGKIDRGTLVVRSPSVPHPVAVRYAWSNVPQANLFNGAGLPAAPFRSDDW</sequence>
<evidence type="ECO:0000256" key="2">
    <source>
        <dbReference type="SAM" id="SignalP"/>
    </source>
</evidence>
<dbReference type="Gene3D" id="3.40.50.1110">
    <property type="entry name" value="SGNH hydrolase"/>
    <property type="match status" value="1"/>
</dbReference>
<dbReference type="InterPro" id="IPR036514">
    <property type="entry name" value="SGNH_hydro_sf"/>
</dbReference>
<evidence type="ECO:0000259" key="3">
    <source>
        <dbReference type="Pfam" id="PF03629"/>
    </source>
</evidence>
<dbReference type="Pfam" id="PF03629">
    <property type="entry name" value="SASA"/>
    <property type="match status" value="2"/>
</dbReference>
<dbReference type="RefSeq" id="WP_220162663.1">
    <property type="nucleotide sequence ID" value="NZ_CP080507.1"/>
</dbReference>
<dbReference type="EMBL" id="CP080507">
    <property type="protein sequence ID" value="QYM79160.1"/>
    <property type="molecule type" value="Genomic_DNA"/>
</dbReference>
<accession>A0A8F9TW10</accession>
<dbReference type="SUPFAM" id="SSF52266">
    <property type="entry name" value="SGNH hydrolase"/>
    <property type="match status" value="1"/>
</dbReference>
<evidence type="ECO:0000256" key="1">
    <source>
        <dbReference type="ARBA" id="ARBA00022801"/>
    </source>
</evidence>
<protein>
    <submittedName>
        <fullName evidence="4">Sialate O-acetylesterase</fullName>
    </submittedName>
</protein>
<keyword evidence="2" id="KW-0732">Signal</keyword>
<dbReference type="PANTHER" id="PTHR22901">
    <property type="entry name" value="SIALATE O-ACETYLESTERASE"/>
    <property type="match status" value="1"/>
</dbReference>
<evidence type="ECO:0000313" key="5">
    <source>
        <dbReference type="Proteomes" id="UP000825051"/>
    </source>
</evidence>
<feature type="domain" description="Sialate O-acetylesterase" evidence="3">
    <location>
        <begin position="103"/>
        <end position="205"/>
    </location>
</feature>
<reference evidence="4" key="1">
    <citation type="submission" date="2021-08" db="EMBL/GenBank/DDBJ databases">
        <title>Genome of a novel bacterium of the phylum Verrucomicrobia, Oleiharenicola sp. KSB-15.</title>
        <authorList>
            <person name="Chung J.-H."/>
            <person name="Ahn J.-H."/>
            <person name="Yoon Y."/>
            <person name="Kim D.-Y."/>
            <person name="An S.-H."/>
            <person name="Park I."/>
            <person name="Yeon J."/>
        </authorList>
    </citation>
    <scope>NUCLEOTIDE SEQUENCE</scope>
    <source>
        <strain evidence="4">KSB-15</strain>
    </source>
</reference>
<dbReference type="GO" id="GO:0005975">
    <property type="term" value="P:carbohydrate metabolic process"/>
    <property type="evidence" value="ECO:0007669"/>
    <property type="project" value="TreeGrafter"/>
</dbReference>
<evidence type="ECO:0000313" key="4">
    <source>
        <dbReference type="EMBL" id="QYM79160.1"/>
    </source>
</evidence>
<dbReference type="PANTHER" id="PTHR22901:SF0">
    <property type="entry name" value="SIALATE O-ACETYLESTERASE"/>
    <property type="match status" value="1"/>
</dbReference>
<dbReference type="KEGG" id="ole:K0B96_00665"/>
<feature type="chain" id="PRO_5034720037" evidence="2">
    <location>
        <begin position="20"/>
        <end position="497"/>
    </location>
</feature>
<keyword evidence="1" id="KW-0378">Hydrolase</keyword>
<feature type="signal peptide" evidence="2">
    <location>
        <begin position="1"/>
        <end position="19"/>
    </location>
</feature>
<organism evidence="4 5">
    <name type="scientific">Horticoccus luteus</name>
    <dbReference type="NCBI Taxonomy" id="2862869"/>
    <lineage>
        <taxon>Bacteria</taxon>
        <taxon>Pseudomonadati</taxon>
        <taxon>Verrucomicrobiota</taxon>
        <taxon>Opitutia</taxon>
        <taxon>Opitutales</taxon>
        <taxon>Opitutaceae</taxon>
        <taxon>Horticoccus</taxon>
    </lineage>
</organism>
<proteinExistence type="predicted"/>
<name>A0A8F9TW10_9BACT</name>
<keyword evidence="5" id="KW-1185">Reference proteome</keyword>
<dbReference type="AlphaFoldDB" id="A0A8F9TW10"/>
<dbReference type="InterPro" id="IPR005181">
    <property type="entry name" value="SASA"/>
</dbReference>
<feature type="domain" description="Sialate O-acetylesterase" evidence="3">
    <location>
        <begin position="287"/>
        <end position="385"/>
    </location>
</feature>
<gene>
    <name evidence="4" type="ORF">K0B96_00665</name>
</gene>
<dbReference type="Proteomes" id="UP000825051">
    <property type="component" value="Chromosome"/>
</dbReference>
<dbReference type="GO" id="GO:0001681">
    <property type="term" value="F:sialate O-acetylesterase activity"/>
    <property type="evidence" value="ECO:0007669"/>
    <property type="project" value="InterPro"/>
</dbReference>
<dbReference type="InterPro" id="IPR039329">
    <property type="entry name" value="SIAE"/>
</dbReference>